<feature type="region of interest" description="Disordered" evidence="1">
    <location>
        <begin position="1"/>
        <end position="28"/>
    </location>
</feature>
<evidence type="ECO:0000313" key="2">
    <source>
        <dbReference type="EMBL" id="MFD1040213.1"/>
    </source>
</evidence>
<keyword evidence="3" id="KW-1185">Reference proteome</keyword>
<protein>
    <submittedName>
        <fullName evidence="2">YppG family protein</fullName>
    </submittedName>
</protein>
<dbReference type="EMBL" id="JBHTKJ010000065">
    <property type="protein sequence ID" value="MFD1040213.1"/>
    <property type="molecule type" value="Genomic_DNA"/>
</dbReference>
<organism evidence="2 3">
    <name type="scientific">Virgibacillus byunsanensis</name>
    <dbReference type="NCBI Taxonomy" id="570945"/>
    <lineage>
        <taxon>Bacteria</taxon>
        <taxon>Bacillati</taxon>
        <taxon>Bacillota</taxon>
        <taxon>Bacilli</taxon>
        <taxon>Bacillales</taxon>
        <taxon>Bacillaceae</taxon>
        <taxon>Virgibacillus</taxon>
    </lineage>
</organism>
<evidence type="ECO:0000313" key="3">
    <source>
        <dbReference type="Proteomes" id="UP001597040"/>
    </source>
</evidence>
<sequence>MFPERTPRGPMPILPPGRGRQQVQNPQQPAKQNLLNQFRDQEGNLDLDKITVTAQQMTKIYGQVSPMISPMITKFMKK</sequence>
<dbReference type="Proteomes" id="UP001597040">
    <property type="component" value="Unassembled WGS sequence"/>
</dbReference>
<gene>
    <name evidence="2" type="ORF">ACFQ3N_17710</name>
</gene>
<dbReference type="Pfam" id="PF14179">
    <property type="entry name" value="YppG"/>
    <property type="match status" value="1"/>
</dbReference>
<reference evidence="3" key="1">
    <citation type="journal article" date="2019" name="Int. J. Syst. Evol. Microbiol.">
        <title>The Global Catalogue of Microorganisms (GCM) 10K type strain sequencing project: providing services to taxonomists for standard genome sequencing and annotation.</title>
        <authorList>
            <consortium name="The Broad Institute Genomics Platform"/>
            <consortium name="The Broad Institute Genome Sequencing Center for Infectious Disease"/>
            <person name="Wu L."/>
            <person name="Ma J."/>
        </authorList>
    </citation>
    <scope>NUCLEOTIDE SEQUENCE [LARGE SCALE GENOMIC DNA]</scope>
    <source>
        <strain evidence="3">CCUG 56754</strain>
    </source>
</reference>
<evidence type="ECO:0000256" key="1">
    <source>
        <dbReference type="SAM" id="MobiDB-lite"/>
    </source>
</evidence>
<dbReference type="RefSeq" id="WP_390364080.1">
    <property type="nucleotide sequence ID" value="NZ_JBHTKJ010000065.1"/>
</dbReference>
<comment type="caution">
    <text evidence="2">The sequence shown here is derived from an EMBL/GenBank/DDBJ whole genome shotgun (WGS) entry which is preliminary data.</text>
</comment>
<dbReference type="InterPro" id="IPR025555">
    <property type="entry name" value="YppG"/>
</dbReference>
<proteinExistence type="predicted"/>
<feature type="compositionally biased region" description="Low complexity" evidence="1">
    <location>
        <begin position="16"/>
        <end position="28"/>
    </location>
</feature>
<name>A0ABW3LQX8_9BACI</name>
<accession>A0ABW3LQX8</accession>